<dbReference type="AlphaFoldDB" id="A0A9P9CY92"/>
<proteinExistence type="inferred from homology"/>
<comment type="caution">
    <text evidence="7">The sequence shown here is derived from an EMBL/GenBank/DDBJ whole genome shotgun (WGS) entry which is preliminary data.</text>
</comment>
<evidence type="ECO:0000313" key="7">
    <source>
        <dbReference type="EMBL" id="KAH7109266.1"/>
    </source>
</evidence>
<sequence>MTNITLANSTYTLVIDTGFSDTWVAGTKFQCLTRGTRHRLPQSACAFGKLYDPATSPTYQEIRTHSFSTQYTDGEFLSGEMGSEDVGIGGIFLRQTIGVVARGWWIGDGISSGLIGLAFPSLASNVLDLGYSSLMFTLFENESITVPPIFSLALNRPSVLDPIGGGLLALGGIPDVPIDGPFVSVPISPLHMDTYAFYAIPIDGIAVAPPGYDPETELQLQVRRRKQSSQKRNDRVKVFPLRKSLAPPSSNSTEASPEPGFSSTTFNSDGTQPQDAPLTAILDSGTTLVYLPPEISAYIASSFDPPGFYNSVAGMHIVECNAKVPVVGVIIAGRTFWMDERDLLGNGSGEGGGQEKSPLCILAIQSHRGLDAVLGDAWLKGVVVVFDVGERLVRIAARAAY</sequence>
<organism evidence="7 8">
    <name type="scientific">Dendryphion nanum</name>
    <dbReference type="NCBI Taxonomy" id="256645"/>
    <lineage>
        <taxon>Eukaryota</taxon>
        <taxon>Fungi</taxon>
        <taxon>Dikarya</taxon>
        <taxon>Ascomycota</taxon>
        <taxon>Pezizomycotina</taxon>
        <taxon>Dothideomycetes</taxon>
        <taxon>Pleosporomycetidae</taxon>
        <taxon>Pleosporales</taxon>
        <taxon>Torulaceae</taxon>
        <taxon>Dendryphion</taxon>
    </lineage>
</organism>
<dbReference type="GO" id="GO:0000324">
    <property type="term" value="C:fungal-type vacuole"/>
    <property type="evidence" value="ECO:0007669"/>
    <property type="project" value="TreeGrafter"/>
</dbReference>
<reference evidence="7" key="1">
    <citation type="journal article" date="2021" name="Nat. Commun.">
        <title>Genetic determinants of endophytism in the Arabidopsis root mycobiome.</title>
        <authorList>
            <person name="Mesny F."/>
            <person name="Miyauchi S."/>
            <person name="Thiergart T."/>
            <person name="Pickel B."/>
            <person name="Atanasova L."/>
            <person name="Karlsson M."/>
            <person name="Huettel B."/>
            <person name="Barry K.W."/>
            <person name="Haridas S."/>
            <person name="Chen C."/>
            <person name="Bauer D."/>
            <person name="Andreopoulos W."/>
            <person name="Pangilinan J."/>
            <person name="LaButti K."/>
            <person name="Riley R."/>
            <person name="Lipzen A."/>
            <person name="Clum A."/>
            <person name="Drula E."/>
            <person name="Henrissat B."/>
            <person name="Kohler A."/>
            <person name="Grigoriev I.V."/>
            <person name="Martin F.M."/>
            <person name="Hacquard S."/>
        </authorList>
    </citation>
    <scope>NUCLEOTIDE SEQUENCE</scope>
    <source>
        <strain evidence="7">MPI-CAGE-CH-0243</strain>
    </source>
</reference>
<comment type="similarity">
    <text evidence="1 4">Belongs to the peptidase A1 family.</text>
</comment>
<evidence type="ECO:0000259" key="6">
    <source>
        <dbReference type="PROSITE" id="PS51767"/>
    </source>
</evidence>
<dbReference type="PANTHER" id="PTHR47966:SF47">
    <property type="entry name" value="ENDOPEPTIDASE, PUTATIVE (AFU_ORTHOLOGUE AFUA_3G01220)-RELATED"/>
    <property type="match status" value="1"/>
</dbReference>
<dbReference type="InterPro" id="IPR001461">
    <property type="entry name" value="Aspartic_peptidase_A1"/>
</dbReference>
<feature type="active site" evidence="3">
    <location>
        <position position="283"/>
    </location>
</feature>
<dbReference type="EMBL" id="JAGMWT010000033">
    <property type="protein sequence ID" value="KAH7109266.1"/>
    <property type="molecule type" value="Genomic_DNA"/>
</dbReference>
<dbReference type="Gene3D" id="2.40.70.10">
    <property type="entry name" value="Acid Proteases"/>
    <property type="match status" value="2"/>
</dbReference>
<keyword evidence="4" id="KW-0645">Protease</keyword>
<feature type="active site" evidence="3">
    <location>
        <position position="16"/>
    </location>
</feature>
<dbReference type="PANTHER" id="PTHR47966">
    <property type="entry name" value="BETA-SITE APP-CLEAVING ENZYME, ISOFORM A-RELATED"/>
    <property type="match status" value="1"/>
</dbReference>
<feature type="compositionally biased region" description="Polar residues" evidence="5">
    <location>
        <begin position="247"/>
        <end position="274"/>
    </location>
</feature>
<dbReference type="GO" id="GO:0004190">
    <property type="term" value="F:aspartic-type endopeptidase activity"/>
    <property type="evidence" value="ECO:0007669"/>
    <property type="project" value="UniProtKB-KW"/>
</dbReference>
<dbReference type="CDD" id="cd05471">
    <property type="entry name" value="pepsin_like"/>
    <property type="match status" value="1"/>
</dbReference>
<dbReference type="InterPro" id="IPR033121">
    <property type="entry name" value="PEPTIDASE_A1"/>
</dbReference>
<evidence type="ECO:0000256" key="1">
    <source>
        <dbReference type="ARBA" id="ARBA00007447"/>
    </source>
</evidence>
<evidence type="ECO:0000313" key="8">
    <source>
        <dbReference type="Proteomes" id="UP000700596"/>
    </source>
</evidence>
<protein>
    <submittedName>
        <fullName evidence="7">Aspartic peptidase domain-containing protein</fullName>
    </submittedName>
</protein>
<feature type="region of interest" description="Disordered" evidence="5">
    <location>
        <begin position="243"/>
        <end position="278"/>
    </location>
</feature>
<dbReference type="GO" id="GO:0006508">
    <property type="term" value="P:proteolysis"/>
    <property type="evidence" value="ECO:0007669"/>
    <property type="project" value="UniProtKB-KW"/>
</dbReference>
<dbReference type="Proteomes" id="UP000700596">
    <property type="component" value="Unassembled WGS sequence"/>
</dbReference>
<dbReference type="Pfam" id="PF00026">
    <property type="entry name" value="Asp"/>
    <property type="match status" value="2"/>
</dbReference>
<accession>A0A9P9CY92</accession>
<keyword evidence="2 4" id="KW-0064">Aspartyl protease</keyword>
<dbReference type="InterPro" id="IPR034164">
    <property type="entry name" value="Pepsin-like_dom"/>
</dbReference>
<dbReference type="PRINTS" id="PR00792">
    <property type="entry name" value="PEPSIN"/>
</dbReference>
<keyword evidence="4" id="KW-0378">Hydrolase</keyword>
<dbReference type="InterPro" id="IPR001969">
    <property type="entry name" value="Aspartic_peptidase_AS"/>
</dbReference>
<dbReference type="PROSITE" id="PS00141">
    <property type="entry name" value="ASP_PROTEASE"/>
    <property type="match status" value="1"/>
</dbReference>
<gene>
    <name evidence="7" type="ORF">B0J11DRAFT_586607</name>
</gene>
<dbReference type="OrthoDB" id="15189at2759"/>
<evidence type="ECO:0000256" key="2">
    <source>
        <dbReference type="ARBA" id="ARBA00022750"/>
    </source>
</evidence>
<feature type="domain" description="Peptidase A1" evidence="6">
    <location>
        <begin position="1"/>
        <end position="396"/>
    </location>
</feature>
<dbReference type="InterPro" id="IPR021109">
    <property type="entry name" value="Peptidase_aspartic_dom_sf"/>
</dbReference>
<keyword evidence="8" id="KW-1185">Reference proteome</keyword>
<evidence type="ECO:0000256" key="5">
    <source>
        <dbReference type="SAM" id="MobiDB-lite"/>
    </source>
</evidence>
<dbReference type="PROSITE" id="PS51767">
    <property type="entry name" value="PEPTIDASE_A1"/>
    <property type="match status" value="1"/>
</dbReference>
<name>A0A9P9CY92_9PLEO</name>
<evidence type="ECO:0000256" key="4">
    <source>
        <dbReference type="RuleBase" id="RU000454"/>
    </source>
</evidence>
<evidence type="ECO:0000256" key="3">
    <source>
        <dbReference type="PIRSR" id="PIRSR601461-1"/>
    </source>
</evidence>
<dbReference type="SUPFAM" id="SSF50630">
    <property type="entry name" value="Acid proteases"/>
    <property type="match status" value="1"/>
</dbReference>